<gene>
    <name evidence="1" type="ORF">FWILDA_LOCUS8383</name>
</gene>
<organism evidence="1 2">
    <name type="scientific">Funneliformis geosporum</name>
    <dbReference type="NCBI Taxonomy" id="1117311"/>
    <lineage>
        <taxon>Eukaryota</taxon>
        <taxon>Fungi</taxon>
        <taxon>Fungi incertae sedis</taxon>
        <taxon>Mucoromycota</taxon>
        <taxon>Glomeromycotina</taxon>
        <taxon>Glomeromycetes</taxon>
        <taxon>Glomerales</taxon>
        <taxon>Glomeraceae</taxon>
        <taxon>Funneliformis</taxon>
    </lineage>
</organism>
<reference evidence="1" key="1">
    <citation type="submission" date="2022-08" db="EMBL/GenBank/DDBJ databases">
        <authorList>
            <person name="Kallberg Y."/>
            <person name="Tangrot J."/>
            <person name="Rosling A."/>
        </authorList>
    </citation>
    <scope>NUCLEOTIDE SEQUENCE</scope>
    <source>
        <strain evidence="1">Wild A</strain>
    </source>
</reference>
<dbReference type="OrthoDB" id="2341187at2759"/>
<sequence>MSSQSRIHFIPGVKETLKKDKTLNESSIPCKIGSKITLEEYNNFLMCKESSRYKFQQKNNSNIYVIDMSNPEHFYVVSLLQDYFKAANGKSSLIHQYVLLVMDVREFLLLANRQNIGQLIEKCQNWLNIVHVRYVLGIKFHDKSESYDDQGLNQVFWDPPTIPVDVEYMSVVTPAVTLANFTID</sequence>
<name>A0A9W4SSY5_9GLOM</name>
<protein>
    <submittedName>
        <fullName evidence="1">993_t:CDS:1</fullName>
    </submittedName>
</protein>
<dbReference type="EMBL" id="CAMKVN010001780">
    <property type="protein sequence ID" value="CAI2178033.1"/>
    <property type="molecule type" value="Genomic_DNA"/>
</dbReference>
<dbReference type="AlphaFoldDB" id="A0A9W4SSY5"/>
<proteinExistence type="predicted"/>
<dbReference type="Proteomes" id="UP001153678">
    <property type="component" value="Unassembled WGS sequence"/>
</dbReference>
<keyword evidence="2" id="KW-1185">Reference proteome</keyword>
<feature type="non-terminal residue" evidence="1">
    <location>
        <position position="1"/>
    </location>
</feature>
<accession>A0A9W4SSY5</accession>
<evidence type="ECO:0000313" key="1">
    <source>
        <dbReference type="EMBL" id="CAI2178033.1"/>
    </source>
</evidence>
<evidence type="ECO:0000313" key="2">
    <source>
        <dbReference type="Proteomes" id="UP001153678"/>
    </source>
</evidence>
<comment type="caution">
    <text evidence="1">The sequence shown here is derived from an EMBL/GenBank/DDBJ whole genome shotgun (WGS) entry which is preliminary data.</text>
</comment>